<evidence type="ECO:0000313" key="2">
    <source>
        <dbReference type="EMBL" id="SJM62995.1"/>
    </source>
</evidence>
<sequence>MSGVTMKFTHAAGALTGAVALSFALTGLAPVLDSADQPTDEQIAYAEQVAAFAAENPAPVAPEGSDKAELNAFALEQLEYLQSVPWEAVTGQWGCAVDVQEPVLSELGGDVDLGDGVILEEGTLFAELSHIASAECGAADVTAVQPRAELL</sequence>
<evidence type="ECO:0000313" key="3">
    <source>
        <dbReference type="Proteomes" id="UP000195787"/>
    </source>
</evidence>
<gene>
    <name evidence="2" type="ORF">CZ674_08660</name>
</gene>
<reference evidence="2 3" key="1">
    <citation type="submission" date="2017-02" db="EMBL/GenBank/DDBJ databases">
        <authorList>
            <person name="Peterson S.W."/>
        </authorList>
    </citation>
    <scope>NUCLEOTIDE SEQUENCE [LARGE SCALE GENOMIC DNA]</scope>
    <source>
        <strain evidence="2 3">LMG 22410</strain>
    </source>
</reference>
<evidence type="ECO:0000256" key="1">
    <source>
        <dbReference type="SAM" id="SignalP"/>
    </source>
</evidence>
<accession>A0A1R4G4I8</accession>
<name>A0A1R4G4I8_9MICO</name>
<dbReference type="Proteomes" id="UP000195787">
    <property type="component" value="Unassembled WGS sequence"/>
</dbReference>
<proteinExistence type="predicted"/>
<feature type="chain" id="PRO_5039714999" evidence="1">
    <location>
        <begin position="30"/>
        <end position="151"/>
    </location>
</feature>
<organism evidence="2 3">
    <name type="scientific">Agrococcus casei LMG 22410</name>
    <dbReference type="NCBI Taxonomy" id="1255656"/>
    <lineage>
        <taxon>Bacteria</taxon>
        <taxon>Bacillati</taxon>
        <taxon>Actinomycetota</taxon>
        <taxon>Actinomycetes</taxon>
        <taxon>Micrococcales</taxon>
        <taxon>Microbacteriaceae</taxon>
        <taxon>Agrococcus</taxon>
    </lineage>
</organism>
<keyword evidence="1" id="KW-0732">Signal</keyword>
<protein>
    <submittedName>
        <fullName evidence="2">Uncharacterized protein</fullName>
    </submittedName>
</protein>
<dbReference type="AlphaFoldDB" id="A0A1R4G4I8"/>
<feature type="signal peptide" evidence="1">
    <location>
        <begin position="1"/>
        <end position="29"/>
    </location>
</feature>
<keyword evidence="3" id="KW-1185">Reference proteome</keyword>
<dbReference type="EMBL" id="FUHU01000037">
    <property type="protein sequence ID" value="SJM62995.1"/>
    <property type="molecule type" value="Genomic_DNA"/>
</dbReference>